<dbReference type="GO" id="GO:0004930">
    <property type="term" value="F:G protein-coupled receptor activity"/>
    <property type="evidence" value="ECO:0007669"/>
    <property type="project" value="UniProtKB-KW"/>
</dbReference>
<evidence type="ECO:0000313" key="9">
    <source>
        <dbReference type="EMBL" id="CAG2217443.1"/>
    </source>
</evidence>
<evidence type="ECO:0000256" key="4">
    <source>
        <dbReference type="ARBA" id="ARBA00022989"/>
    </source>
</evidence>
<keyword evidence="6" id="KW-0675">Receptor</keyword>
<dbReference type="PRINTS" id="PR00237">
    <property type="entry name" value="GPCRRHODOPSN"/>
</dbReference>
<dbReference type="GO" id="GO:0005886">
    <property type="term" value="C:plasma membrane"/>
    <property type="evidence" value="ECO:0007669"/>
    <property type="project" value="UniProtKB-SubCell"/>
</dbReference>
<dbReference type="InterPro" id="IPR000276">
    <property type="entry name" value="GPCR_Rhodpsn"/>
</dbReference>
<dbReference type="InterPro" id="IPR017452">
    <property type="entry name" value="GPCR_Rhodpsn_7TM"/>
</dbReference>
<keyword evidence="6" id="KW-0807">Transducer</keyword>
<proteinExistence type="inferred from homology"/>
<comment type="similarity">
    <text evidence="6">Belongs to the G-protein coupled receptor 1 family.</text>
</comment>
<comment type="subcellular location">
    <subcellularLocation>
        <location evidence="1">Cell membrane</location>
        <topology evidence="1">Multi-pass membrane protein</topology>
    </subcellularLocation>
</comment>
<feature type="transmembrane region" description="Helical" evidence="7">
    <location>
        <begin position="161"/>
        <end position="186"/>
    </location>
</feature>
<evidence type="ECO:0000256" key="2">
    <source>
        <dbReference type="ARBA" id="ARBA00022475"/>
    </source>
</evidence>
<dbReference type="AlphaFoldDB" id="A0A8S3SEB2"/>
<keyword evidence="3 6" id="KW-0812">Transmembrane</keyword>
<dbReference type="OrthoDB" id="6102923at2759"/>
<dbReference type="PROSITE" id="PS00237">
    <property type="entry name" value="G_PROTEIN_RECEP_F1_1"/>
    <property type="match status" value="1"/>
</dbReference>
<keyword evidence="10" id="KW-1185">Reference proteome</keyword>
<feature type="transmembrane region" description="Helical" evidence="7">
    <location>
        <begin position="58"/>
        <end position="79"/>
    </location>
</feature>
<dbReference type="EMBL" id="CAJPWZ010001545">
    <property type="protein sequence ID" value="CAG2217443.1"/>
    <property type="molecule type" value="Genomic_DNA"/>
</dbReference>
<evidence type="ECO:0000259" key="8">
    <source>
        <dbReference type="PROSITE" id="PS50262"/>
    </source>
</evidence>
<evidence type="ECO:0000313" key="10">
    <source>
        <dbReference type="Proteomes" id="UP000683360"/>
    </source>
</evidence>
<keyword evidence="6" id="KW-0297">G-protein coupled receptor</keyword>
<dbReference type="Proteomes" id="UP000683360">
    <property type="component" value="Unassembled WGS sequence"/>
</dbReference>
<evidence type="ECO:0000256" key="5">
    <source>
        <dbReference type="ARBA" id="ARBA00023136"/>
    </source>
</evidence>
<organism evidence="9 10">
    <name type="scientific">Mytilus edulis</name>
    <name type="common">Blue mussel</name>
    <dbReference type="NCBI Taxonomy" id="6550"/>
    <lineage>
        <taxon>Eukaryota</taxon>
        <taxon>Metazoa</taxon>
        <taxon>Spiralia</taxon>
        <taxon>Lophotrochozoa</taxon>
        <taxon>Mollusca</taxon>
        <taxon>Bivalvia</taxon>
        <taxon>Autobranchia</taxon>
        <taxon>Pteriomorphia</taxon>
        <taxon>Mytilida</taxon>
        <taxon>Mytiloidea</taxon>
        <taxon>Mytilidae</taxon>
        <taxon>Mytilinae</taxon>
        <taxon>Mytilus</taxon>
    </lineage>
</organism>
<gene>
    <name evidence="9" type="ORF">MEDL_31245</name>
</gene>
<dbReference type="CDD" id="cd00637">
    <property type="entry name" value="7tm_classA_rhodopsin-like"/>
    <property type="match status" value="1"/>
</dbReference>
<keyword evidence="4 7" id="KW-1133">Transmembrane helix</keyword>
<dbReference type="PROSITE" id="PS50262">
    <property type="entry name" value="G_PROTEIN_RECEP_F1_2"/>
    <property type="match status" value="1"/>
</dbReference>
<sequence length="274" mass="30970">MISFFLPEIRENKITCLLRMLLLFGIAMASILNLLVMSLERYAALTYPIWHLTMSKKWLMSSVVASWVVAMLLSALPLFGWNTWDEKVQCVSRWYDPIPTNCLTFLSSINALSLIVSSILFLKVVVTTYSALNQRFGKDGKLGTQPHSSITSKTSVEKTKLYVLMLGLFVVFWGPYCIVVVLKPVLPSHRKHLDEAEKYSSLLALSNSAFNWIIYGLKNRQIRNAFKVALCGCKNGNDTESRGSETNQYTQEESMSRSNTAIEINCVDVSPYLK</sequence>
<dbReference type="PANTHER" id="PTHR22750">
    <property type="entry name" value="G-PROTEIN COUPLED RECEPTOR"/>
    <property type="match status" value="1"/>
</dbReference>
<dbReference type="Pfam" id="PF00001">
    <property type="entry name" value="7tm_1"/>
    <property type="match status" value="1"/>
</dbReference>
<evidence type="ECO:0000256" key="3">
    <source>
        <dbReference type="ARBA" id="ARBA00022692"/>
    </source>
</evidence>
<reference evidence="9" key="1">
    <citation type="submission" date="2021-03" db="EMBL/GenBank/DDBJ databases">
        <authorList>
            <person name="Bekaert M."/>
        </authorList>
    </citation>
    <scope>NUCLEOTIDE SEQUENCE</scope>
</reference>
<accession>A0A8S3SEB2</accession>
<comment type="caution">
    <text evidence="9">The sequence shown here is derived from an EMBL/GenBank/DDBJ whole genome shotgun (WGS) entry which is preliminary data.</text>
</comment>
<feature type="transmembrane region" description="Helical" evidence="7">
    <location>
        <begin position="20"/>
        <end position="37"/>
    </location>
</feature>
<keyword evidence="5 7" id="KW-0472">Membrane</keyword>
<evidence type="ECO:0000256" key="7">
    <source>
        <dbReference type="SAM" id="Phobius"/>
    </source>
</evidence>
<dbReference type="Gene3D" id="1.20.1070.10">
    <property type="entry name" value="Rhodopsin 7-helix transmembrane proteins"/>
    <property type="match status" value="1"/>
</dbReference>
<protein>
    <submittedName>
        <fullName evidence="9">OPN1LW</fullName>
    </submittedName>
</protein>
<evidence type="ECO:0000256" key="6">
    <source>
        <dbReference type="RuleBase" id="RU000688"/>
    </source>
</evidence>
<feature type="domain" description="G-protein coupled receptors family 1 profile" evidence="8">
    <location>
        <begin position="1"/>
        <end position="215"/>
    </location>
</feature>
<dbReference type="SUPFAM" id="SSF81321">
    <property type="entry name" value="Family A G protein-coupled receptor-like"/>
    <property type="match status" value="1"/>
</dbReference>
<feature type="transmembrane region" description="Helical" evidence="7">
    <location>
        <begin position="111"/>
        <end position="132"/>
    </location>
</feature>
<keyword evidence="2" id="KW-1003">Cell membrane</keyword>
<name>A0A8S3SEB2_MYTED</name>
<evidence type="ECO:0000256" key="1">
    <source>
        <dbReference type="ARBA" id="ARBA00004651"/>
    </source>
</evidence>